<evidence type="ECO:0000256" key="24">
    <source>
        <dbReference type="ARBA" id="ARBA00034106"/>
    </source>
</evidence>
<dbReference type="InterPro" id="IPR000810">
    <property type="entry name" value="Canbinoid_rcpt_1"/>
</dbReference>
<evidence type="ECO:0000256" key="12">
    <source>
        <dbReference type="ARBA" id="ARBA00022989"/>
    </source>
</evidence>
<dbReference type="CDD" id="cd00671">
    <property type="entry name" value="ArgRS_core"/>
    <property type="match status" value="1"/>
</dbReference>
<dbReference type="InterPro" id="IPR035684">
    <property type="entry name" value="ArgRS_core"/>
</dbReference>
<dbReference type="Pfam" id="PF00750">
    <property type="entry name" value="tRNA-synt_1d"/>
    <property type="match status" value="1"/>
</dbReference>
<keyword evidence="19" id="KW-0325">Glycoprotein</keyword>
<keyword evidence="16 31" id="KW-0472">Membrane</keyword>
<comment type="function">
    <text evidence="28">G-protein coupled receptor for cannabinoids. Mediates many cannabinoid-induced effects in the central nervous system (CNS), as well as in peripheral tissues. Regulates cellular respiration and energy production in response to cannabinoids. Signaling typically involves reduction in cyclic AMP.</text>
</comment>
<feature type="transmembrane region" description="Helical" evidence="31">
    <location>
        <begin position="241"/>
        <end position="263"/>
    </location>
</feature>
<evidence type="ECO:0000256" key="10">
    <source>
        <dbReference type="ARBA" id="ARBA00022840"/>
    </source>
</evidence>
<evidence type="ECO:0000256" key="17">
    <source>
        <dbReference type="ARBA" id="ARBA00023146"/>
    </source>
</evidence>
<keyword evidence="20 29" id="KW-0807">Transducer</keyword>
<evidence type="ECO:0000256" key="16">
    <source>
        <dbReference type="ARBA" id="ARBA00023136"/>
    </source>
</evidence>
<keyword evidence="8 30" id="KW-0547">Nucleotide-binding</keyword>
<keyword evidence="22" id="KW-0449">Lipoprotein</keyword>
<feature type="transmembrane region" description="Helical" evidence="31">
    <location>
        <begin position="218"/>
        <end position="235"/>
    </location>
</feature>
<evidence type="ECO:0000256" key="18">
    <source>
        <dbReference type="ARBA" id="ARBA00023170"/>
    </source>
</evidence>
<keyword evidence="6 30" id="KW-0436">Ligase</keyword>
<proteinExistence type="inferred from homology"/>
<evidence type="ECO:0000256" key="2">
    <source>
        <dbReference type="ARBA" id="ARBA00004651"/>
    </source>
</evidence>
<name>A0A9Q1FDL3_SYNKA</name>
<sequence length="977" mass="110398">MKTVLGDVADTTFRTITSGLQFLGSNDVNYEDPTIDADFTKGGYPLQKPLSAFRSNSYPGKVQGEEELILKGIPFYPTNVTDLLGNRSTFGEEGSTIQCGENFMDMECFMILTPSQQLAVALMALTLGTFTVLENLVVLCVILHSRTLRCRPSYHFIGSLAVADLLGSDSPNVFLFKLGGVTASFTASVGSLFLTAIDRYISIHKPLAYRRIVTRTKAVIAFCMMSVCSDIFPLIDKNYLMFWIGVTSVLVLFIIYAYMYILWKAHHHAVRMLSRTSQKSLVVYSADGTKVQTTRPEQTRMDIRLAKTLVLILVVLIICWGPVLAIMVYDLFWRMDNFTKTIFAFCSMLCLLNSTVNPVIYALRSKDLRHAFFSTFQMCRGSAQPLDNSLESDCQNRGVNISANRAAESCRHLRKPSDLWSRDAGFALEEEEEKEEEEGKTYCVEAFKGFGTTGGDLHFICFHHSRLEETLKPDNVVEEILVGRGAINFKISRTVLAEKILEKLHREGHLFGVKSELFGSLQKGRTLVEFSSPNVAKKFHAGHLRSTIIGNFIANLKEAVGNEVIRMNYLGDWGMQFGLLGTGFQNFGSQEKLTVNPLQHLFDVYVRVNREAESDESIWLAAREFFRCLEQGEEQALSLWQRFRDITIEEYQKIYKRLGVHFDEYSGESFHQSQAQEVLRQLKDRGLLQSTEKGTGVVDLSSAKDMSYYSTVVRSDGTSLYITRDIAAAVARKEKYAFDEMIYVTDKSQSGHFQQMFQILLAMGYEWVESCLHVPFGLVQGMKTRQGEVVFLEDVLDEARSRMLKNMKESRTTKDLEDPEDTAQKVGISALIVQDFKGPLVSDYKFSWDQVLQAQGDTGVFLQYTHARLCSLIRMHETSLEATFDPRLLQEQCSINILQHLLRYDEVLYRSLQDLQPKHLVNFLMTLCHLVATAHRALPVKGSPPALAQARLQLFRGTCTVLANGMRILGIVPVEKM</sequence>
<keyword evidence="14 29" id="KW-0297">G-protein coupled receptor</keyword>
<feature type="domain" description="G-protein coupled receptors family 1 profile" evidence="32">
    <location>
        <begin position="134"/>
        <end position="361"/>
    </location>
</feature>
<dbReference type="Gene3D" id="3.40.50.620">
    <property type="entry name" value="HUPs"/>
    <property type="match status" value="1"/>
</dbReference>
<comment type="catalytic activity">
    <reaction evidence="26">
        <text>tRNA(Arg) + L-arginine + ATP = L-arginyl-tRNA(Arg) + AMP + diphosphate</text>
        <dbReference type="Rhea" id="RHEA:20301"/>
        <dbReference type="Rhea" id="RHEA-COMP:9658"/>
        <dbReference type="Rhea" id="RHEA-COMP:9673"/>
        <dbReference type="ChEBI" id="CHEBI:30616"/>
        <dbReference type="ChEBI" id="CHEBI:32682"/>
        <dbReference type="ChEBI" id="CHEBI:33019"/>
        <dbReference type="ChEBI" id="CHEBI:78442"/>
        <dbReference type="ChEBI" id="CHEBI:78513"/>
        <dbReference type="ChEBI" id="CHEBI:456215"/>
        <dbReference type="EC" id="6.1.1.19"/>
    </reaction>
</comment>
<dbReference type="FunFam" id="1.10.730.10:FF:000006">
    <property type="entry name" value="Arginyl-tRNA synthetase 2, mitochondrial"/>
    <property type="match status" value="1"/>
</dbReference>
<dbReference type="Pfam" id="PF00001">
    <property type="entry name" value="7tm_1"/>
    <property type="match status" value="1"/>
</dbReference>
<keyword evidence="12 31" id="KW-1133">Transmembrane helix</keyword>
<comment type="similarity">
    <text evidence="29">Belongs to the G-protein coupled receptor 1 family.</text>
</comment>
<dbReference type="Gene3D" id="1.10.730.10">
    <property type="entry name" value="Isoleucyl-tRNA Synthetase, Domain 1"/>
    <property type="match status" value="1"/>
</dbReference>
<evidence type="ECO:0000256" key="23">
    <source>
        <dbReference type="ARBA" id="ARBA00033033"/>
    </source>
</evidence>
<evidence type="ECO:0000256" key="3">
    <source>
        <dbReference type="ARBA" id="ARBA00005594"/>
    </source>
</evidence>
<reference evidence="33" key="1">
    <citation type="journal article" date="2023" name="Science">
        <title>Genome structures resolve the early diversification of teleost fishes.</title>
        <authorList>
            <person name="Parey E."/>
            <person name="Louis A."/>
            <person name="Montfort J."/>
            <person name="Bouchez O."/>
            <person name="Roques C."/>
            <person name="Iampietro C."/>
            <person name="Lluch J."/>
            <person name="Castinel A."/>
            <person name="Donnadieu C."/>
            <person name="Desvignes T."/>
            <person name="Floi Bucao C."/>
            <person name="Jouanno E."/>
            <person name="Wen M."/>
            <person name="Mejri S."/>
            <person name="Dirks R."/>
            <person name="Jansen H."/>
            <person name="Henkel C."/>
            <person name="Chen W.J."/>
            <person name="Zahm M."/>
            <person name="Cabau C."/>
            <person name="Klopp C."/>
            <person name="Thompson A.W."/>
            <person name="Robinson-Rechavi M."/>
            <person name="Braasch I."/>
            <person name="Lecointre G."/>
            <person name="Bobe J."/>
            <person name="Postlethwait J.H."/>
            <person name="Berthelot C."/>
            <person name="Roest Crollius H."/>
            <person name="Guiguen Y."/>
        </authorList>
    </citation>
    <scope>NUCLEOTIDE SEQUENCE</scope>
    <source>
        <strain evidence="33">WJC10195</strain>
    </source>
</reference>
<evidence type="ECO:0000256" key="19">
    <source>
        <dbReference type="ARBA" id="ARBA00023180"/>
    </source>
</evidence>
<evidence type="ECO:0000256" key="9">
    <source>
        <dbReference type="ARBA" id="ARBA00022787"/>
    </source>
</evidence>
<evidence type="ECO:0000256" key="30">
    <source>
        <dbReference type="RuleBase" id="RU363038"/>
    </source>
</evidence>
<evidence type="ECO:0000256" key="8">
    <source>
        <dbReference type="ARBA" id="ARBA00022741"/>
    </source>
</evidence>
<dbReference type="FunFam" id="3.40.50.620:FF:000058">
    <property type="entry name" value="Mitochondrial arginyl-tRNA synthetase"/>
    <property type="match status" value="1"/>
</dbReference>
<feature type="transmembrane region" description="Helical" evidence="31">
    <location>
        <begin position="309"/>
        <end position="329"/>
    </location>
</feature>
<dbReference type="AlphaFoldDB" id="A0A9Q1FDL3"/>
<dbReference type="SMART" id="SM01381">
    <property type="entry name" value="7TM_GPCR_Srsx"/>
    <property type="match status" value="1"/>
</dbReference>
<evidence type="ECO:0000256" key="1">
    <source>
        <dbReference type="ARBA" id="ARBA00004294"/>
    </source>
</evidence>
<evidence type="ECO:0000256" key="26">
    <source>
        <dbReference type="ARBA" id="ARBA00049339"/>
    </source>
</evidence>
<evidence type="ECO:0000256" key="4">
    <source>
        <dbReference type="ARBA" id="ARBA00012837"/>
    </source>
</evidence>
<dbReference type="FunFam" id="1.20.1070.10:FF:000072">
    <property type="entry name" value="Cannabinoid receptor 1"/>
    <property type="match status" value="1"/>
</dbReference>
<comment type="similarity">
    <text evidence="3 30">Belongs to the class-I aminoacyl-tRNA synthetase family.</text>
</comment>
<accession>A0A9Q1FDL3</accession>
<evidence type="ECO:0000256" key="22">
    <source>
        <dbReference type="ARBA" id="ARBA00023288"/>
    </source>
</evidence>
<dbReference type="GO" id="GO:0004814">
    <property type="term" value="F:arginine-tRNA ligase activity"/>
    <property type="evidence" value="ECO:0007669"/>
    <property type="project" value="UniProtKB-EC"/>
</dbReference>
<evidence type="ECO:0000313" key="33">
    <source>
        <dbReference type="EMBL" id="KAJ8356068.1"/>
    </source>
</evidence>
<comment type="function">
    <text evidence="27">Catalyzes the attachment of arginine to tRNA(Arg) in a two-step reaction: arginine is first activated by ATP to form Arg-AMP and then transferred to the acceptor end of tRNA(Arg).</text>
</comment>
<dbReference type="SUPFAM" id="SSF47323">
    <property type="entry name" value="Anticodon-binding domain of a subclass of class I aminoacyl-tRNA synthetases"/>
    <property type="match status" value="1"/>
</dbReference>
<evidence type="ECO:0000259" key="32">
    <source>
        <dbReference type="PROSITE" id="PS50262"/>
    </source>
</evidence>
<dbReference type="SMART" id="SM00836">
    <property type="entry name" value="DALR_1"/>
    <property type="match status" value="1"/>
</dbReference>
<dbReference type="PROSITE" id="PS00237">
    <property type="entry name" value="G_PROTEIN_RECEP_F1_1"/>
    <property type="match status" value="1"/>
</dbReference>
<evidence type="ECO:0000256" key="28">
    <source>
        <dbReference type="ARBA" id="ARBA00054215"/>
    </source>
</evidence>
<dbReference type="PANTHER" id="PTHR11956">
    <property type="entry name" value="ARGINYL-TRNA SYNTHETASE"/>
    <property type="match status" value="1"/>
</dbReference>
<dbReference type="PANTHER" id="PTHR11956:SF11">
    <property type="entry name" value="ARGININE--TRNA LIGASE, MITOCHONDRIAL-RELATED"/>
    <property type="match status" value="1"/>
</dbReference>
<comment type="caution">
    <text evidence="33">The sequence shown here is derived from an EMBL/GenBank/DDBJ whole genome shotgun (WGS) entry which is preliminary data.</text>
</comment>
<protein>
    <recommendedName>
        <fullName evidence="25">Probable arginine--tRNA ligase, mitochondrial</fullName>
        <ecNumber evidence="4">6.1.1.19</ecNumber>
    </recommendedName>
    <alternativeName>
        <fullName evidence="23">Arginyl-tRNA synthetase</fullName>
    </alternativeName>
</protein>
<keyword evidence="11 30" id="KW-0648">Protein biosynthesis</keyword>
<dbReference type="SUPFAM" id="SSF52374">
    <property type="entry name" value="Nucleotidylyl transferase"/>
    <property type="match status" value="1"/>
</dbReference>
<dbReference type="InterPro" id="IPR002230">
    <property type="entry name" value="Cnbnoid_rcpt"/>
</dbReference>
<dbReference type="GO" id="GO:0005524">
    <property type="term" value="F:ATP binding"/>
    <property type="evidence" value="ECO:0007669"/>
    <property type="project" value="UniProtKB-KW"/>
</dbReference>
<keyword evidence="18 29" id="KW-0675">Receptor</keyword>
<dbReference type="InterPro" id="IPR017452">
    <property type="entry name" value="GPCR_Rhodpsn_7TM"/>
</dbReference>
<organism evidence="33 34">
    <name type="scientific">Synaphobranchus kaupii</name>
    <name type="common">Kaup's arrowtooth eel</name>
    <dbReference type="NCBI Taxonomy" id="118154"/>
    <lineage>
        <taxon>Eukaryota</taxon>
        <taxon>Metazoa</taxon>
        <taxon>Chordata</taxon>
        <taxon>Craniata</taxon>
        <taxon>Vertebrata</taxon>
        <taxon>Euteleostomi</taxon>
        <taxon>Actinopterygii</taxon>
        <taxon>Neopterygii</taxon>
        <taxon>Teleostei</taxon>
        <taxon>Anguilliformes</taxon>
        <taxon>Synaphobranchidae</taxon>
        <taxon>Synaphobranchus</taxon>
    </lineage>
</organism>
<dbReference type="InterPro" id="IPR001412">
    <property type="entry name" value="aa-tRNA-synth_I_CS"/>
</dbReference>
<evidence type="ECO:0000256" key="29">
    <source>
        <dbReference type="RuleBase" id="RU000688"/>
    </source>
</evidence>
<dbReference type="Gene3D" id="1.20.1070.10">
    <property type="entry name" value="Rhodopsin 7-helix transmembrane proteins"/>
    <property type="match status" value="1"/>
</dbReference>
<dbReference type="GO" id="GO:0032543">
    <property type="term" value="P:mitochondrial translation"/>
    <property type="evidence" value="ECO:0007669"/>
    <property type="project" value="TreeGrafter"/>
</dbReference>
<keyword evidence="34" id="KW-1185">Reference proteome</keyword>
<dbReference type="Proteomes" id="UP001152622">
    <property type="component" value="Chromosome 6"/>
</dbReference>
<evidence type="ECO:0000256" key="14">
    <source>
        <dbReference type="ARBA" id="ARBA00023040"/>
    </source>
</evidence>
<evidence type="ECO:0000256" key="6">
    <source>
        <dbReference type="ARBA" id="ARBA00022598"/>
    </source>
</evidence>
<dbReference type="InterPro" id="IPR009080">
    <property type="entry name" value="tRNAsynth_Ia_anticodon-bd"/>
</dbReference>
<evidence type="ECO:0000256" key="15">
    <source>
        <dbReference type="ARBA" id="ARBA00023128"/>
    </source>
</evidence>
<evidence type="ECO:0000313" key="34">
    <source>
        <dbReference type="Proteomes" id="UP001152622"/>
    </source>
</evidence>
<feature type="transmembrane region" description="Helical" evidence="31">
    <location>
        <begin position="118"/>
        <end position="144"/>
    </location>
</feature>
<keyword evidence="21" id="KW-0966">Cell projection</keyword>
<dbReference type="EMBL" id="JAINUF010000006">
    <property type="protein sequence ID" value="KAJ8356068.1"/>
    <property type="molecule type" value="Genomic_DNA"/>
</dbReference>
<dbReference type="GO" id="GO:0005886">
    <property type="term" value="C:plasma membrane"/>
    <property type="evidence" value="ECO:0007669"/>
    <property type="project" value="UniProtKB-SubCell"/>
</dbReference>
<keyword evidence="7 29" id="KW-0812">Transmembrane</keyword>
<dbReference type="OrthoDB" id="68056at2759"/>
<evidence type="ECO:0000256" key="7">
    <source>
        <dbReference type="ARBA" id="ARBA00022692"/>
    </source>
</evidence>
<dbReference type="InterPro" id="IPR000276">
    <property type="entry name" value="GPCR_Rhodpsn"/>
</dbReference>
<dbReference type="PROSITE" id="PS50262">
    <property type="entry name" value="G_PROTEIN_RECEP_F1_2"/>
    <property type="match status" value="1"/>
</dbReference>
<dbReference type="InterPro" id="IPR008909">
    <property type="entry name" value="DALR_anticod-bd"/>
</dbReference>
<keyword evidence="5" id="KW-1003">Cell membrane</keyword>
<dbReference type="PROSITE" id="PS00178">
    <property type="entry name" value="AA_TRNA_LIGASE_I"/>
    <property type="match status" value="1"/>
</dbReference>
<keyword evidence="13" id="KW-0770">Synapse</keyword>
<dbReference type="Pfam" id="PF05746">
    <property type="entry name" value="DALR_1"/>
    <property type="match status" value="1"/>
</dbReference>
<keyword evidence="15" id="KW-0496">Mitochondrion</keyword>
<dbReference type="PRINTS" id="PR00522">
    <property type="entry name" value="CANABINOID1R"/>
</dbReference>
<comment type="subcellular location">
    <subcellularLocation>
        <location evidence="2">Cell membrane</location>
        <topology evidence="2">Multi-pass membrane protein</topology>
    </subcellularLocation>
    <subcellularLocation>
        <location evidence="1">Mitochondrion outer membrane</location>
    </subcellularLocation>
    <subcellularLocation>
        <location evidence="24">Presynapse</location>
    </subcellularLocation>
</comment>
<dbReference type="PRINTS" id="PR00237">
    <property type="entry name" value="GPCRRHODOPSN"/>
</dbReference>
<dbReference type="SUPFAM" id="SSF81321">
    <property type="entry name" value="Family A G protein-coupled receptor-like"/>
    <property type="match status" value="1"/>
</dbReference>
<evidence type="ECO:0000256" key="5">
    <source>
        <dbReference type="ARBA" id="ARBA00022475"/>
    </source>
</evidence>
<keyword evidence="9" id="KW-1000">Mitochondrion outer membrane</keyword>
<dbReference type="GO" id="GO:0004949">
    <property type="term" value="F:cannabinoid receptor activity"/>
    <property type="evidence" value="ECO:0007669"/>
    <property type="project" value="InterPro"/>
</dbReference>
<evidence type="ECO:0000256" key="13">
    <source>
        <dbReference type="ARBA" id="ARBA00023018"/>
    </source>
</evidence>
<evidence type="ECO:0000256" key="21">
    <source>
        <dbReference type="ARBA" id="ARBA00023273"/>
    </source>
</evidence>
<evidence type="ECO:0000256" key="25">
    <source>
        <dbReference type="ARBA" id="ARBA00039495"/>
    </source>
</evidence>
<dbReference type="GO" id="GO:0005741">
    <property type="term" value="C:mitochondrial outer membrane"/>
    <property type="evidence" value="ECO:0007669"/>
    <property type="project" value="UniProtKB-SubCell"/>
</dbReference>
<evidence type="ECO:0000256" key="27">
    <source>
        <dbReference type="ARBA" id="ARBA00049595"/>
    </source>
</evidence>
<evidence type="ECO:0000256" key="20">
    <source>
        <dbReference type="ARBA" id="ARBA00023224"/>
    </source>
</evidence>
<dbReference type="NCBIfam" id="TIGR00456">
    <property type="entry name" value="argS"/>
    <property type="match status" value="1"/>
</dbReference>
<dbReference type="GO" id="GO:0006420">
    <property type="term" value="P:arginyl-tRNA aminoacylation"/>
    <property type="evidence" value="ECO:0007669"/>
    <property type="project" value="InterPro"/>
</dbReference>
<keyword evidence="17 30" id="KW-0030">Aminoacyl-tRNA synthetase</keyword>
<dbReference type="InterPro" id="IPR001278">
    <property type="entry name" value="Arg-tRNA-ligase"/>
</dbReference>
<evidence type="ECO:0000256" key="11">
    <source>
        <dbReference type="ARBA" id="ARBA00022917"/>
    </source>
</evidence>
<dbReference type="PRINTS" id="PR00362">
    <property type="entry name" value="CANNABINOIDR"/>
</dbReference>
<keyword evidence="10 30" id="KW-0067">ATP-binding</keyword>
<gene>
    <name evidence="33" type="ORF">SKAU_G00188620</name>
</gene>
<dbReference type="EC" id="6.1.1.19" evidence="4"/>
<feature type="transmembrane region" description="Helical" evidence="31">
    <location>
        <begin position="341"/>
        <end position="363"/>
    </location>
</feature>
<dbReference type="GO" id="GO:0098793">
    <property type="term" value="C:presynapse"/>
    <property type="evidence" value="ECO:0007669"/>
    <property type="project" value="UniProtKB-SubCell"/>
</dbReference>
<dbReference type="InterPro" id="IPR014729">
    <property type="entry name" value="Rossmann-like_a/b/a_fold"/>
</dbReference>
<evidence type="ECO:0000256" key="31">
    <source>
        <dbReference type="SAM" id="Phobius"/>
    </source>
</evidence>